<keyword evidence="1" id="KW-0863">Zinc-finger</keyword>
<dbReference type="AlphaFoldDB" id="A0A848KJ08"/>
<dbReference type="Proteomes" id="UP000535543">
    <property type="component" value="Unassembled WGS sequence"/>
</dbReference>
<name>A0A848KJ08_9NOCA</name>
<accession>A0A848KJ08</accession>
<reference evidence="3 4" key="2">
    <citation type="submission" date="2020-06" db="EMBL/GenBank/DDBJ databases">
        <title>Antribacter stalactiti gen. nov., sp. nov., a new member of the family Nacardiaceae isolated from a cave.</title>
        <authorList>
            <person name="Kim I.S."/>
        </authorList>
    </citation>
    <scope>NUCLEOTIDE SEQUENCE [LARGE SCALE GENOMIC DNA]</scope>
    <source>
        <strain evidence="3 4">YC2-7</strain>
    </source>
</reference>
<sequence>MSQPALTADQVAALSPDATSLTAARRLGARWSRTGTHATALWGLCEGSGAKPYQTVVDLSGPAYKCSCPSRKFPCKHALSLMFMWAEGTVPEQDSPPPYATEWLEARESKAQRADPKARTANPQTAIQRIERVTSGLEDLDVWLTDQIRTGLAQADRSWVAFETVAARMVDSQAPGVASTLRRLPAMIATHTDWPERLLAEYAQLHLLIKAHRRIAELPEPLAASVRAHIGYPVSAESVLANQPVRDRWMVLGLRSTEENSLYSRKVWLRGRESRKWAVLLDFSYGSPSFPVDTPPPGSLIEANVHYYPGAAPLRAKLGDRHSRPEPFTTLPGATIDNALEDFAHAIGTDPWLRSWPVCLADVVPVTTNGTWHLVDTNGQAIPLSTSIDELALWQLLGLSGGHPLNVIGEWTSGGVIASSVFSAGRVVNL</sequence>
<evidence type="ECO:0000259" key="2">
    <source>
        <dbReference type="PROSITE" id="PS50966"/>
    </source>
</evidence>
<evidence type="ECO:0000256" key="1">
    <source>
        <dbReference type="PROSITE-ProRule" id="PRU00325"/>
    </source>
</evidence>
<keyword evidence="1" id="KW-0862">Zinc</keyword>
<gene>
    <name evidence="3" type="ORF">FGL95_22465</name>
</gene>
<dbReference type="InterPro" id="IPR007527">
    <property type="entry name" value="Znf_SWIM"/>
</dbReference>
<evidence type="ECO:0000313" key="4">
    <source>
        <dbReference type="Proteomes" id="UP000535543"/>
    </source>
</evidence>
<organism evidence="3 4">
    <name type="scientific">Antrihabitans stalactiti</name>
    <dbReference type="NCBI Taxonomy" id="2584121"/>
    <lineage>
        <taxon>Bacteria</taxon>
        <taxon>Bacillati</taxon>
        <taxon>Actinomycetota</taxon>
        <taxon>Actinomycetes</taxon>
        <taxon>Mycobacteriales</taxon>
        <taxon>Nocardiaceae</taxon>
        <taxon>Antrihabitans</taxon>
    </lineage>
</organism>
<reference evidence="3 4" key="1">
    <citation type="submission" date="2019-05" db="EMBL/GenBank/DDBJ databases">
        <authorList>
            <person name="Lee S.D."/>
        </authorList>
    </citation>
    <scope>NUCLEOTIDE SEQUENCE [LARGE SCALE GENOMIC DNA]</scope>
    <source>
        <strain evidence="3 4">YC2-7</strain>
    </source>
</reference>
<dbReference type="Pfam" id="PF04434">
    <property type="entry name" value="SWIM"/>
    <property type="match status" value="1"/>
</dbReference>
<dbReference type="PROSITE" id="PS50966">
    <property type="entry name" value="ZF_SWIM"/>
    <property type="match status" value="1"/>
</dbReference>
<feature type="domain" description="SWIM-type" evidence="2">
    <location>
        <begin position="53"/>
        <end position="86"/>
    </location>
</feature>
<keyword evidence="1" id="KW-0479">Metal-binding</keyword>
<comment type="caution">
    <text evidence="3">The sequence shown here is derived from an EMBL/GenBank/DDBJ whole genome shotgun (WGS) entry which is preliminary data.</text>
</comment>
<proteinExistence type="predicted"/>
<evidence type="ECO:0000313" key="3">
    <source>
        <dbReference type="EMBL" id="NMN97806.1"/>
    </source>
</evidence>
<dbReference type="RefSeq" id="WP_169590997.1">
    <property type="nucleotide sequence ID" value="NZ_VCQU01000008.1"/>
</dbReference>
<dbReference type="GO" id="GO:0008270">
    <property type="term" value="F:zinc ion binding"/>
    <property type="evidence" value="ECO:0007669"/>
    <property type="project" value="UniProtKB-KW"/>
</dbReference>
<keyword evidence="4" id="KW-1185">Reference proteome</keyword>
<dbReference type="EMBL" id="VCQU01000008">
    <property type="protein sequence ID" value="NMN97806.1"/>
    <property type="molecule type" value="Genomic_DNA"/>
</dbReference>
<protein>
    <submittedName>
        <fullName evidence="3">SWIM zinc finger family protein</fullName>
    </submittedName>
</protein>